<dbReference type="RefSeq" id="XP_016592806.1">
    <property type="nucleotide sequence ID" value="XM_016740425.1"/>
</dbReference>
<evidence type="ECO:0008006" key="4">
    <source>
        <dbReference type="Google" id="ProtNLM"/>
    </source>
</evidence>
<evidence type="ECO:0000313" key="3">
    <source>
        <dbReference type="Proteomes" id="UP000030143"/>
    </source>
</evidence>
<feature type="region of interest" description="Disordered" evidence="1">
    <location>
        <begin position="75"/>
        <end position="106"/>
    </location>
</feature>
<accession>A0A0A2J220</accession>
<keyword evidence="3" id="KW-1185">Reference proteome</keyword>
<dbReference type="VEuPathDB" id="FungiDB:PEXP_042350"/>
<dbReference type="Proteomes" id="UP000030143">
    <property type="component" value="Unassembled WGS sequence"/>
</dbReference>
<name>A0A0A2J220_PENEN</name>
<protein>
    <recommendedName>
        <fullName evidence="4">Zinc finger, C2H2</fullName>
    </recommendedName>
</protein>
<dbReference type="AlphaFoldDB" id="A0A0A2J220"/>
<dbReference type="EMBL" id="JQFZ01000381">
    <property type="protein sequence ID" value="KGO49379.1"/>
    <property type="molecule type" value="Genomic_DNA"/>
</dbReference>
<organism evidence="2 3">
    <name type="scientific">Penicillium expansum</name>
    <name type="common">Blue mold rot fungus</name>
    <dbReference type="NCBI Taxonomy" id="27334"/>
    <lineage>
        <taxon>Eukaryota</taxon>
        <taxon>Fungi</taxon>
        <taxon>Dikarya</taxon>
        <taxon>Ascomycota</taxon>
        <taxon>Pezizomycotina</taxon>
        <taxon>Eurotiomycetes</taxon>
        <taxon>Eurotiomycetidae</taxon>
        <taxon>Eurotiales</taxon>
        <taxon>Aspergillaceae</taxon>
        <taxon>Penicillium</taxon>
    </lineage>
</organism>
<dbReference type="HOGENOM" id="CLU_115046_0_0_1"/>
<dbReference type="GeneID" id="27675844"/>
<proteinExistence type="predicted"/>
<dbReference type="STRING" id="27334.A0A0A2J220"/>
<comment type="caution">
    <text evidence="2">The sequence shown here is derived from an EMBL/GenBank/DDBJ whole genome shotgun (WGS) entry which is preliminary data.</text>
</comment>
<feature type="compositionally biased region" description="Pro residues" evidence="1">
    <location>
        <begin position="78"/>
        <end position="99"/>
    </location>
</feature>
<sequence length="183" mass="19816">MVKKSSPQFSCPGCERTNFRSLVGVRNHFIIKRHSFQCHICERIFHDELAIIQHYQKYTKSSSPGIPKDVQRALSPGIPSPNIPSPSVPSPSVPSPSVPSPSVLSPSVPSSTALVTPAVRSIAVQTDAPEEPSKLSEQKPKITDGHLSDTLLASMTAITFKNGSLLGKEPQIYPLSKPRLISI</sequence>
<gene>
    <name evidence="2" type="ORF">PEX2_031500</name>
</gene>
<reference evidence="2 3" key="1">
    <citation type="journal article" date="2015" name="Mol. Plant Microbe Interact.">
        <title>Genome, transcriptome, and functional analyses of Penicillium expansum provide new insights into secondary metabolism and pathogenicity.</title>
        <authorList>
            <person name="Ballester A.R."/>
            <person name="Marcet-Houben M."/>
            <person name="Levin E."/>
            <person name="Sela N."/>
            <person name="Selma-Lazaro C."/>
            <person name="Carmona L."/>
            <person name="Wisniewski M."/>
            <person name="Droby S."/>
            <person name="Gonzalez-Candelas L."/>
            <person name="Gabaldon T."/>
        </authorList>
    </citation>
    <scope>NUCLEOTIDE SEQUENCE [LARGE SCALE GENOMIC DNA]</scope>
    <source>
        <strain evidence="2 3">MD-8</strain>
    </source>
</reference>
<evidence type="ECO:0000256" key="1">
    <source>
        <dbReference type="SAM" id="MobiDB-lite"/>
    </source>
</evidence>
<evidence type="ECO:0000313" key="2">
    <source>
        <dbReference type="EMBL" id="KGO49379.1"/>
    </source>
</evidence>